<dbReference type="Gene3D" id="3.30.70.20">
    <property type="match status" value="1"/>
</dbReference>
<sequence length="139" mass="15399">MIKVDPGKCLGCLSCSNVCPNQNIVLLQSADTRTVHWKKCKEECDLCVEFCPAKALALVAYDELVPESEISFELVACRVCGSRYATLPMLMKVEASLPAGMQEDASGLEWIRICSQCRRDIEAEKAAGQVMKERKRISP</sequence>
<protein>
    <recommendedName>
        <fullName evidence="1">4Fe-4S ferredoxin-type domain-containing protein</fullName>
    </recommendedName>
</protein>
<feature type="domain" description="4Fe-4S ferredoxin-type" evidence="1">
    <location>
        <begin position="1"/>
        <end position="29"/>
    </location>
</feature>
<dbReference type="AlphaFoldDB" id="A0A0W8FA56"/>
<dbReference type="PROSITE" id="PS51379">
    <property type="entry name" value="4FE4S_FER_2"/>
    <property type="match status" value="2"/>
</dbReference>
<organism evidence="2">
    <name type="scientific">hydrocarbon metagenome</name>
    <dbReference type="NCBI Taxonomy" id="938273"/>
    <lineage>
        <taxon>unclassified sequences</taxon>
        <taxon>metagenomes</taxon>
        <taxon>ecological metagenomes</taxon>
    </lineage>
</organism>
<dbReference type="InterPro" id="IPR017900">
    <property type="entry name" value="4Fe4S_Fe_S_CS"/>
</dbReference>
<evidence type="ECO:0000259" key="1">
    <source>
        <dbReference type="PROSITE" id="PS51379"/>
    </source>
</evidence>
<gene>
    <name evidence="2" type="ORF">ASZ90_012517</name>
</gene>
<feature type="domain" description="4Fe-4S ferredoxin-type" evidence="1">
    <location>
        <begin position="31"/>
        <end position="61"/>
    </location>
</feature>
<dbReference type="SUPFAM" id="SSF54862">
    <property type="entry name" value="4Fe-4S ferredoxins"/>
    <property type="match status" value="1"/>
</dbReference>
<dbReference type="EMBL" id="LNQE01001421">
    <property type="protein sequence ID" value="KUG17780.1"/>
    <property type="molecule type" value="Genomic_DNA"/>
</dbReference>
<accession>A0A0W8FA56</accession>
<comment type="caution">
    <text evidence="2">The sequence shown here is derived from an EMBL/GenBank/DDBJ whole genome shotgun (WGS) entry which is preliminary data.</text>
</comment>
<dbReference type="Pfam" id="PF13237">
    <property type="entry name" value="Fer4_10"/>
    <property type="match status" value="1"/>
</dbReference>
<name>A0A0W8FA56_9ZZZZ</name>
<evidence type="ECO:0000313" key="2">
    <source>
        <dbReference type="EMBL" id="KUG17780.1"/>
    </source>
</evidence>
<reference evidence="2" key="1">
    <citation type="journal article" date="2015" name="Proc. Natl. Acad. Sci. U.S.A.">
        <title>Networks of energetic and metabolic interactions define dynamics in microbial communities.</title>
        <authorList>
            <person name="Embree M."/>
            <person name="Liu J.K."/>
            <person name="Al-Bassam M.M."/>
            <person name="Zengler K."/>
        </authorList>
    </citation>
    <scope>NUCLEOTIDE SEQUENCE</scope>
</reference>
<dbReference type="InterPro" id="IPR017896">
    <property type="entry name" value="4Fe4S_Fe-S-bd"/>
</dbReference>
<dbReference type="PROSITE" id="PS00198">
    <property type="entry name" value="4FE4S_FER_1"/>
    <property type="match status" value="1"/>
</dbReference>
<proteinExistence type="predicted"/>